<keyword evidence="2" id="KW-1185">Reference proteome</keyword>
<dbReference type="EMBL" id="CM042887">
    <property type="protein sequence ID" value="KAI4329762.1"/>
    <property type="molecule type" value="Genomic_DNA"/>
</dbReference>
<dbReference type="Proteomes" id="UP001057402">
    <property type="component" value="Chromosome 8"/>
</dbReference>
<accession>A0ACB9N1S7</accession>
<comment type="caution">
    <text evidence="1">The sequence shown here is derived from an EMBL/GenBank/DDBJ whole genome shotgun (WGS) entry which is preliminary data.</text>
</comment>
<name>A0ACB9N1S7_9MYRT</name>
<reference evidence="2" key="1">
    <citation type="journal article" date="2023" name="Front. Plant Sci.">
        <title>Chromosomal-level genome assembly of Melastoma candidum provides insights into trichome evolution.</title>
        <authorList>
            <person name="Zhong Y."/>
            <person name="Wu W."/>
            <person name="Sun C."/>
            <person name="Zou P."/>
            <person name="Liu Y."/>
            <person name="Dai S."/>
            <person name="Zhou R."/>
        </authorList>
    </citation>
    <scope>NUCLEOTIDE SEQUENCE [LARGE SCALE GENOMIC DNA]</scope>
</reference>
<protein>
    <submittedName>
        <fullName evidence="1">Uncharacterized protein</fullName>
    </submittedName>
</protein>
<proteinExistence type="predicted"/>
<organism evidence="1 2">
    <name type="scientific">Melastoma candidum</name>
    <dbReference type="NCBI Taxonomy" id="119954"/>
    <lineage>
        <taxon>Eukaryota</taxon>
        <taxon>Viridiplantae</taxon>
        <taxon>Streptophyta</taxon>
        <taxon>Embryophyta</taxon>
        <taxon>Tracheophyta</taxon>
        <taxon>Spermatophyta</taxon>
        <taxon>Magnoliopsida</taxon>
        <taxon>eudicotyledons</taxon>
        <taxon>Gunneridae</taxon>
        <taxon>Pentapetalae</taxon>
        <taxon>rosids</taxon>
        <taxon>malvids</taxon>
        <taxon>Myrtales</taxon>
        <taxon>Melastomataceae</taxon>
        <taxon>Melastomatoideae</taxon>
        <taxon>Melastomateae</taxon>
        <taxon>Melastoma</taxon>
    </lineage>
</organism>
<evidence type="ECO:0000313" key="1">
    <source>
        <dbReference type="EMBL" id="KAI4329762.1"/>
    </source>
</evidence>
<sequence>MARRGIRFLLLALSLPLSLTLFAIYLFGHRRSVPNGHPCPSPPWSLPQWILQGMSIVSSGLIGLSVWLVWAEGVSTGTPKLALSTSHNWVLACRGIQSCSRSGRIGSGLQ</sequence>
<gene>
    <name evidence="1" type="ORF">MLD38_028110</name>
</gene>
<evidence type="ECO:0000313" key="2">
    <source>
        <dbReference type="Proteomes" id="UP001057402"/>
    </source>
</evidence>